<dbReference type="KEGG" id="dho:Dia5BBH33_16880"/>
<dbReference type="InterPro" id="IPR008978">
    <property type="entry name" value="HSP20-like_chaperone"/>
</dbReference>
<dbReference type="AlphaFoldDB" id="A0A8D4UVG4"/>
<keyword evidence="4" id="KW-0346">Stress response</keyword>
<dbReference type="GeneID" id="92716908"/>
<feature type="domain" description="SHSP" evidence="3">
    <location>
        <begin position="26"/>
        <end position="141"/>
    </location>
</feature>
<sequence length="141" mass="16074">MRSLIPFDGLFGDTVLDHFFDDVPTIYKDYVSVPKADIEDLKDHYEVTCDMPGYTKDEIQVTYENGILSLSAKREDTKETKDADRKFIRRERSFAGFQRQFAVSGVKEEGIKASLKDGVLKVELPKSGKPEIEPSHKIQID</sequence>
<evidence type="ECO:0000259" key="3">
    <source>
        <dbReference type="PROSITE" id="PS01031"/>
    </source>
</evidence>
<evidence type="ECO:0000313" key="4">
    <source>
        <dbReference type="EMBL" id="BBK25753.1"/>
    </source>
</evidence>
<dbReference type="EMBL" id="AP019697">
    <property type="protein sequence ID" value="BBK25753.1"/>
    <property type="molecule type" value="Genomic_DNA"/>
</dbReference>
<dbReference type="PROSITE" id="PS01031">
    <property type="entry name" value="SHSP"/>
    <property type="match status" value="1"/>
</dbReference>
<reference evidence="5" key="1">
    <citation type="submission" date="2019-05" db="EMBL/GenBank/DDBJ databases">
        <title>Complete genome sequencing of Dialister sp. strain 5BBH33.</title>
        <authorList>
            <person name="Sakamoto M."/>
            <person name="Murakami T."/>
            <person name="Mori H."/>
        </authorList>
    </citation>
    <scope>NUCLEOTIDE SEQUENCE [LARGE SCALE GENOMIC DNA]</scope>
    <source>
        <strain evidence="5">5BBH33</strain>
    </source>
</reference>
<evidence type="ECO:0000313" key="5">
    <source>
        <dbReference type="Proteomes" id="UP000320585"/>
    </source>
</evidence>
<dbReference type="PANTHER" id="PTHR11527">
    <property type="entry name" value="HEAT-SHOCK PROTEIN 20 FAMILY MEMBER"/>
    <property type="match status" value="1"/>
</dbReference>
<keyword evidence="5" id="KW-1185">Reference proteome</keyword>
<protein>
    <submittedName>
        <fullName evidence="4">18 kDa heat shock protein</fullName>
    </submittedName>
</protein>
<dbReference type="Pfam" id="PF00011">
    <property type="entry name" value="HSP20"/>
    <property type="match status" value="1"/>
</dbReference>
<dbReference type="InterPro" id="IPR031107">
    <property type="entry name" value="Small_HSP"/>
</dbReference>
<dbReference type="InterPro" id="IPR002068">
    <property type="entry name" value="A-crystallin/Hsp20_dom"/>
</dbReference>
<gene>
    <name evidence="4" type="primary">hsp18</name>
    <name evidence="4" type="ORF">Dia5BBH33_16880</name>
</gene>
<name>A0A8D4UVG4_9FIRM</name>
<dbReference type="CDD" id="cd06471">
    <property type="entry name" value="ACD_LpsHSP_like"/>
    <property type="match status" value="1"/>
</dbReference>
<accession>A0A8D4UVG4</accession>
<evidence type="ECO:0000256" key="2">
    <source>
        <dbReference type="RuleBase" id="RU003616"/>
    </source>
</evidence>
<dbReference type="RefSeq" id="WP_108850559.1">
    <property type="nucleotide sequence ID" value="NZ_AP019697.1"/>
</dbReference>
<dbReference type="SUPFAM" id="SSF49764">
    <property type="entry name" value="HSP20-like chaperones"/>
    <property type="match status" value="1"/>
</dbReference>
<dbReference type="Gene3D" id="2.60.40.790">
    <property type="match status" value="1"/>
</dbReference>
<evidence type="ECO:0000256" key="1">
    <source>
        <dbReference type="PROSITE-ProRule" id="PRU00285"/>
    </source>
</evidence>
<dbReference type="Proteomes" id="UP000320585">
    <property type="component" value="Chromosome"/>
</dbReference>
<organism evidence="4 5">
    <name type="scientific">Dialister hominis</name>
    <dbReference type="NCBI Taxonomy" id="2582419"/>
    <lineage>
        <taxon>Bacteria</taxon>
        <taxon>Bacillati</taxon>
        <taxon>Bacillota</taxon>
        <taxon>Negativicutes</taxon>
        <taxon>Veillonellales</taxon>
        <taxon>Veillonellaceae</taxon>
        <taxon>Dialister</taxon>
    </lineage>
</organism>
<comment type="similarity">
    <text evidence="1 2">Belongs to the small heat shock protein (HSP20) family.</text>
</comment>
<proteinExistence type="inferred from homology"/>
<dbReference type="OrthoDB" id="9811615at2"/>